<dbReference type="Gene3D" id="2.60.260.20">
    <property type="entry name" value="Urease metallochaperone UreE, N-terminal domain"/>
    <property type="match status" value="2"/>
</dbReference>
<dbReference type="AlphaFoldDB" id="A0A822XXC9"/>
<proteinExistence type="predicted"/>
<dbReference type="Proteomes" id="UP000607653">
    <property type="component" value="Unassembled WGS sequence"/>
</dbReference>
<dbReference type="GO" id="GO:0051082">
    <property type="term" value="F:unfolded protein binding"/>
    <property type="evidence" value="ECO:0007669"/>
    <property type="project" value="InterPro"/>
</dbReference>
<evidence type="ECO:0000313" key="3">
    <source>
        <dbReference type="EMBL" id="DAD24672.1"/>
    </source>
</evidence>
<dbReference type="Pfam" id="PF01556">
    <property type="entry name" value="DnaJ_C"/>
    <property type="match status" value="1"/>
</dbReference>
<dbReference type="FunFam" id="2.60.260.20:FF:000015">
    <property type="entry name" value="Heat shock protein 40"/>
    <property type="match status" value="1"/>
</dbReference>
<evidence type="ECO:0000256" key="1">
    <source>
        <dbReference type="ARBA" id="ARBA00023186"/>
    </source>
</evidence>
<feature type="domain" description="Chaperone DnaJ C-terminal" evidence="2">
    <location>
        <begin position="15"/>
        <end position="173"/>
    </location>
</feature>
<dbReference type="SUPFAM" id="SSF49493">
    <property type="entry name" value="HSP40/DnaJ peptide-binding domain"/>
    <property type="match status" value="2"/>
</dbReference>
<protein>
    <recommendedName>
        <fullName evidence="2">Chaperone DnaJ C-terminal domain-containing protein</fullName>
    </recommendedName>
</protein>
<dbReference type="InterPro" id="IPR002939">
    <property type="entry name" value="DnaJ_C"/>
</dbReference>
<evidence type="ECO:0000259" key="2">
    <source>
        <dbReference type="Pfam" id="PF01556"/>
    </source>
</evidence>
<dbReference type="PANTHER" id="PTHR24078:SF522">
    <property type="entry name" value="DNAJ CHAPERONE C-TERMINAL DOMAIN-CONTAINING PROTEIN"/>
    <property type="match status" value="1"/>
</dbReference>
<dbReference type="GO" id="GO:0006457">
    <property type="term" value="P:protein folding"/>
    <property type="evidence" value="ECO:0007669"/>
    <property type="project" value="InterPro"/>
</dbReference>
<dbReference type="EMBL" id="DUZY01000001">
    <property type="protein sequence ID" value="DAD24672.1"/>
    <property type="molecule type" value="Genomic_DNA"/>
</dbReference>
<reference evidence="3 4" key="1">
    <citation type="journal article" date="2020" name="Mol. Biol. Evol.">
        <title>Distinct Expression and Methylation Patterns for Genes with Different Fates following a Single Whole-Genome Duplication in Flowering Plants.</title>
        <authorList>
            <person name="Shi T."/>
            <person name="Rahmani R.S."/>
            <person name="Gugger P.F."/>
            <person name="Wang M."/>
            <person name="Li H."/>
            <person name="Zhang Y."/>
            <person name="Li Z."/>
            <person name="Wang Q."/>
            <person name="Van de Peer Y."/>
            <person name="Marchal K."/>
            <person name="Chen J."/>
        </authorList>
    </citation>
    <scope>NUCLEOTIDE SEQUENCE [LARGE SCALE GENOMIC DNA]</scope>
    <source>
        <tissue evidence="3">Leaf</tissue>
    </source>
</reference>
<keyword evidence="4" id="KW-1185">Reference proteome</keyword>
<evidence type="ECO:0000313" key="4">
    <source>
        <dbReference type="Proteomes" id="UP000607653"/>
    </source>
</evidence>
<name>A0A822XXC9_NELNU</name>
<dbReference type="InterPro" id="IPR008971">
    <property type="entry name" value="HSP40/DnaJ_pept-bd"/>
</dbReference>
<dbReference type="PANTHER" id="PTHR24078">
    <property type="entry name" value="DNAJ HOMOLOG SUBFAMILY C MEMBER"/>
    <property type="match status" value="1"/>
</dbReference>
<comment type="caution">
    <text evidence="3">The sequence shown here is derived from an EMBL/GenBank/DDBJ whole genome shotgun (WGS) entry which is preliminary data.</text>
</comment>
<sequence>MFSYTTTARRKPPPIEKQLECTLEELCHGCVKKIKITRNVVTDSGIIVQEEELLRIKVKPGWRKGTKVTFEGMGNEKPGSLPADIIFLIAEKRHPLFKREENDLVLAVEIPLIKALTGCTISVPLLGGEKMSLSLDDIIYPGYEKIIPGQGMPDPKEKGRRGGLRVKFRINFPTQLSSEQRSDIRSLLQTSS</sequence>
<organism evidence="3 4">
    <name type="scientific">Nelumbo nucifera</name>
    <name type="common">Sacred lotus</name>
    <dbReference type="NCBI Taxonomy" id="4432"/>
    <lineage>
        <taxon>Eukaryota</taxon>
        <taxon>Viridiplantae</taxon>
        <taxon>Streptophyta</taxon>
        <taxon>Embryophyta</taxon>
        <taxon>Tracheophyta</taxon>
        <taxon>Spermatophyta</taxon>
        <taxon>Magnoliopsida</taxon>
        <taxon>Proteales</taxon>
        <taxon>Nelumbonaceae</taxon>
        <taxon>Nelumbo</taxon>
    </lineage>
</organism>
<gene>
    <name evidence="3" type="ORF">HUJ06_026136</name>
</gene>
<dbReference type="CDD" id="cd10747">
    <property type="entry name" value="DnaJ_C"/>
    <property type="match status" value="1"/>
</dbReference>
<dbReference type="FunFam" id="2.60.260.20:FF:000006">
    <property type="entry name" value="DnaJ subfamily B member 13"/>
    <property type="match status" value="1"/>
</dbReference>
<keyword evidence="1" id="KW-0143">Chaperone</keyword>
<dbReference type="InterPro" id="IPR051339">
    <property type="entry name" value="DnaJ_subfamily_B"/>
</dbReference>
<accession>A0A822XXC9</accession>